<reference evidence="11 12" key="1">
    <citation type="submission" date="2019-06" db="EMBL/GenBank/DDBJ databases">
        <authorList>
            <person name="Rodrigo-Torres L."/>
            <person name="Arahal R. D."/>
            <person name="Lucena T."/>
        </authorList>
    </citation>
    <scope>NUCLEOTIDE SEQUENCE [LARGE SCALE GENOMIC DNA]</scope>
    <source>
        <strain evidence="11 12">SW08-7</strain>
    </source>
</reference>
<keyword evidence="4 8" id="KW-0812">Transmembrane</keyword>
<dbReference type="EMBL" id="CABFVH010000013">
    <property type="protein sequence ID" value="VUF12815.1"/>
    <property type="molecule type" value="Genomic_DNA"/>
</dbReference>
<dbReference type="EMBL" id="BPQI01000035">
    <property type="protein sequence ID" value="GJD55631.1"/>
    <property type="molecule type" value="Genomic_DNA"/>
</dbReference>
<evidence type="ECO:0000256" key="6">
    <source>
        <dbReference type="ARBA" id="ARBA00023136"/>
    </source>
</evidence>
<comment type="subcellular location">
    <subcellularLocation>
        <location evidence="1 8">Cell membrane</location>
        <topology evidence="1 8">Multi-pass membrane protein</topology>
    </subcellularLocation>
</comment>
<evidence type="ECO:0000256" key="9">
    <source>
        <dbReference type="SAM" id="Phobius"/>
    </source>
</evidence>
<dbReference type="Gene3D" id="1.10.3730.20">
    <property type="match status" value="1"/>
</dbReference>
<dbReference type="InterPro" id="IPR000390">
    <property type="entry name" value="Small_drug/metabolite_transptr"/>
</dbReference>
<protein>
    <submittedName>
        <fullName evidence="11">Multidrug transporter EmrE</fullName>
    </submittedName>
</protein>
<sequence>MSSQPVAYAALAVAILCEIAGTTFLAKSEQFTKVAPTLAMAAFYAGAFYFLTHALKAMPLGVAYAIWSGVGVVLTALIGAMVFKQSLDLPAIAGIAMIVGGVVVMQAFSTTAGH</sequence>
<keyword evidence="3" id="KW-1003">Cell membrane</keyword>
<evidence type="ECO:0000256" key="4">
    <source>
        <dbReference type="ARBA" id="ARBA00022692"/>
    </source>
</evidence>
<evidence type="ECO:0000256" key="2">
    <source>
        <dbReference type="ARBA" id="ARBA00022448"/>
    </source>
</evidence>
<accession>A0A564FXC1</accession>
<dbReference type="AlphaFoldDB" id="A0A564FXC1"/>
<dbReference type="OrthoDB" id="9808638at2"/>
<name>A0A564FXC1_9HYPH</name>
<dbReference type="GO" id="GO:0015220">
    <property type="term" value="F:choline transmembrane transporter activity"/>
    <property type="evidence" value="ECO:0007669"/>
    <property type="project" value="TreeGrafter"/>
</dbReference>
<dbReference type="Proteomes" id="UP001055303">
    <property type="component" value="Unassembled WGS sequence"/>
</dbReference>
<dbReference type="PANTHER" id="PTHR30561">
    <property type="entry name" value="SMR FAMILY PROTON-DEPENDENT DRUG EFFLUX TRANSPORTER SUGE"/>
    <property type="match status" value="1"/>
</dbReference>
<dbReference type="SUPFAM" id="SSF103481">
    <property type="entry name" value="Multidrug resistance efflux transporter EmrE"/>
    <property type="match status" value="1"/>
</dbReference>
<dbReference type="InterPro" id="IPR045324">
    <property type="entry name" value="Small_multidrug_res"/>
</dbReference>
<evidence type="ECO:0000256" key="5">
    <source>
        <dbReference type="ARBA" id="ARBA00022989"/>
    </source>
</evidence>
<dbReference type="Pfam" id="PF00893">
    <property type="entry name" value="Multi_Drug_Res"/>
    <property type="match status" value="1"/>
</dbReference>
<evidence type="ECO:0000313" key="11">
    <source>
        <dbReference type="EMBL" id="VUF12815.1"/>
    </source>
</evidence>
<dbReference type="InterPro" id="IPR037185">
    <property type="entry name" value="EmrE-like"/>
</dbReference>
<dbReference type="Proteomes" id="UP000401717">
    <property type="component" value="Unassembled WGS sequence"/>
</dbReference>
<keyword evidence="6 9" id="KW-0472">Membrane</keyword>
<evidence type="ECO:0000256" key="7">
    <source>
        <dbReference type="ARBA" id="ARBA00038032"/>
    </source>
</evidence>
<feature type="transmembrane region" description="Helical" evidence="9">
    <location>
        <begin position="61"/>
        <end position="82"/>
    </location>
</feature>
<reference evidence="10" key="3">
    <citation type="submission" date="2021-08" db="EMBL/GenBank/DDBJ databases">
        <authorList>
            <person name="Tani A."/>
            <person name="Ola A."/>
            <person name="Ogura Y."/>
            <person name="Katsura K."/>
            <person name="Hayashi T."/>
        </authorList>
    </citation>
    <scope>NUCLEOTIDE SEQUENCE</scope>
    <source>
        <strain evidence="10">DSM 22415</strain>
    </source>
</reference>
<proteinExistence type="inferred from homology"/>
<comment type="similarity">
    <text evidence="7 8">Belongs to the drug/metabolite transporter (DMT) superfamily. Small multidrug resistance (SMR) (TC 2.A.7.1) family.</text>
</comment>
<dbReference type="GO" id="GO:0005886">
    <property type="term" value="C:plasma membrane"/>
    <property type="evidence" value="ECO:0007669"/>
    <property type="project" value="UniProtKB-SubCell"/>
</dbReference>
<evidence type="ECO:0000313" key="13">
    <source>
        <dbReference type="Proteomes" id="UP001055303"/>
    </source>
</evidence>
<evidence type="ECO:0000313" key="12">
    <source>
        <dbReference type="Proteomes" id="UP000401717"/>
    </source>
</evidence>
<dbReference type="RefSeq" id="WP_144764291.1">
    <property type="nucleotide sequence ID" value="NZ_BPQI01000035.1"/>
</dbReference>
<dbReference type="PANTHER" id="PTHR30561:SF1">
    <property type="entry name" value="MULTIDRUG TRANSPORTER EMRE"/>
    <property type="match status" value="1"/>
</dbReference>
<dbReference type="GO" id="GO:0031460">
    <property type="term" value="P:glycine betaine transport"/>
    <property type="evidence" value="ECO:0007669"/>
    <property type="project" value="TreeGrafter"/>
</dbReference>
<gene>
    <name evidence="11" type="primary">emrE</name>
    <name evidence="10" type="ORF">IFDJLNFL_1518</name>
    <name evidence="11" type="ORF">MTDSW087_02510</name>
</gene>
<keyword evidence="2" id="KW-0813">Transport</keyword>
<feature type="transmembrane region" description="Helical" evidence="9">
    <location>
        <begin position="89"/>
        <end position="108"/>
    </location>
</feature>
<keyword evidence="13" id="KW-1185">Reference proteome</keyword>
<dbReference type="FunFam" id="1.10.3730.20:FF:000001">
    <property type="entry name" value="Quaternary ammonium compound resistance transporter SugE"/>
    <property type="match status" value="1"/>
</dbReference>
<evidence type="ECO:0000313" key="10">
    <source>
        <dbReference type="EMBL" id="GJD55631.1"/>
    </source>
</evidence>
<evidence type="ECO:0000256" key="3">
    <source>
        <dbReference type="ARBA" id="ARBA00022475"/>
    </source>
</evidence>
<keyword evidence="5 9" id="KW-1133">Transmembrane helix</keyword>
<reference evidence="10" key="2">
    <citation type="journal article" date="2021" name="Front. Microbiol.">
        <title>Comprehensive Comparative Genomics and Phenotyping of Methylobacterium Species.</title>
        <authorList>
            <person name="Alessa O."/>
            <person name="Ogura Y."/>
            <person name="Fujitani Y."/>
            <person name="Takami H."/>
            <person name="Hayashi T."/>
            <person name="Sahin N."/>
            <person name="Tani A."/>
        </authorList>
    </citation>
    <scope>NUCLEOTIDE SEQUENCE</scope>
    <source>
        <strain evidence="10">DSM 22415</strain>
    </source>
</reference>
<feature type="transmembrane region" description="Helical" evidence="9">
    <location>
        <begin position="6"/>
        <end position="26"/>
    </location>
</feature>
<dbReference type="GO" id="GO:0015199">
    <property type="term" value="F:amino-acid betaine transmembrane transporter activity"/>
    <property type="evidence" value="ECO:0007669"/>
    <property type="project" value="TreeGrafter"/>
</dbReference>
<evidence type="ECO:0000256" key="8">
    <source>
        <dbReference type="RuleBase" id="RU003942"/>
    </source>
</evidence>
<dbReference type="GO" id="GO:0015297">
    <property type="term" value="F:antiporter activity"/>
    <property type="evidence" value="ECO:0007669"/>
    <property type="project" value="TreeGrafter"/>
</dbReference>
<feature type="transmembrane region" description="Helical" evidence="9">
    <location>
        <begin position="38"/>
        <end position="55"/>
    </location>
</feature>
<evidence type="ECO:0000256" key="1">
    <source>
        <dbReference type="ARBA" id="ARBA00004651"/>
    </source>
</evidence>
<dbReference type="GO" id="GO:1990961">
    <property type="term" value="P:xenobiotic detoxification by transmembrane export across the plasma membrane"/>
    <property type="evidence" value="ECO:0007669"/>
    <property type="project" value="UniProtKB-ARBA"/>
</dbReference>
<organism evidence="11 12">
    <name type="scientific">Methylobacterium dankookense</name>
    <dbReference type="NCBI Taxonomy" id="560405"/>
    <lineage>
        <taxon>Bacteria</taxon>
        <taxon>Pseudomonadati</taxon>
        <taxon>Pseudomonadota</taxon>
        <taxon>Alphaproteobacteria</taxon>
        <taxon>Hyphomicrobiales</taxon>
        <taxon>Methylobacteriaceae</taxon>
        <taxon>Methylobacterium</taxon>
    </lineage>
</organism>